<keyword evidence="11" id="KW-1185">Reference proteome</keyword>
<dbReference type="OMA" id="QAILTIH"/>
<dbReference type="Pfam" id="PF00254">
    <property type="entry name" value="FKBP_C"/>
    <property type="match status" value="1"/>
</dbReference>
<evidence type="ECO:0000259" key="9">
    <source>
        <dbReference type="PROSITE" id="PS50059"/>
    </source>
</evidence>
<keyword evidence="6 7" id="KW-0413">Isomerase</keyword>
<dbReference type="PANTHER" id="PTHR46512:SF9">
    <property type="entry name" value="PEPTIDYLPROLYL ISOMERASE"/>
    <property type="match status" value="1"/>
</dbReference>
<gene>
    <name evidence="10" type="ORF">NAEGRDRAFT_78715</name>
</gene>
<evidence type="ECO:0000256" key="4">
    <source>
        <dbReference type="ARBA" id="ARBA00022803"/>
    </source>
</evidence>
<dbReference type="EMBL" id="GG738853">
    <property type="protein sequence ID" value="EFC47880.1"/>
    <property type="molecule type" value="Genomic_DNA"/>
</dbReference>
<keyword evidence="3" id="KW-0677">Repeat</keyword>
<dbReference type="Pfam" id="PF13181">
    <property type="entry name" value="TPR_8"/>
    <property type="match status" value="1"/>
</dbReference>
<comment type="catalytic activity">
    <reaction evidence="1 7">
        <text>[protein]-peptidylproline (omega=180) = [protein]-peptidylproline (omega=0)</text>
        <dbReference type="Rhea" id="RHEA:16237"/>
        <dbReference type="Rhea" id="RHEA-COMP:10747"/>
        <dbReference type="Rhea" id="RHEA-COMP:10748"/>
        <dbReference type="ChEBI" id="CHEBI:83833"/>
        <dbReference type="ChEBI" id="CHEBI:83834"/>
        <dbReference type="EC" id="5.2.1.8"/>
    </reaction>
</comment>
<evidence type="ECO:0000313" key="10">
    <source>
        <dbReference type="EMBL" id="EFC47880.1"/>
    </source>
</evidence>
<dbReference type="GeneID" id="8849360"/>
<evidence type="ECO:0000256" key="7">
    <source>
        <dbReference type="PROSITE-ProRule" id="PRU00277"/>
    </source>
</evidence>
<dbReference type="SUPFAM" id="SSF48452">
    <property type="entry name" value="TPR-like"/>
    <property type="match status" value="1"/>
</dbReference>
<organism evidence="11">
    <name type="scientific">Naegleria gruberi</name>
    <name type="common">Amoeba</name>
    <dbReference type="NCBI Taxonomy" id="5762"/>
    <lineage>
        <taxon>Eukaryota</taxon>
        <taxon>Discoba</taxon>
        <taxon>Heterolobosea</taxon>
        <taxon>Tetramitia</taxon>
        <taxon>Eutetramitia</taxon>
        <taxon>Vahlkampfiidae</taxon>
        <taxon>Naegleria</taxon>
    </lineage>
</organism>
<dbReference type="InterPro" id="IPR046357">
    <property type="entry name" value="PPIase_dom_sf"/>
</dbReference>
<evidence type="ECO:0000256" key="5">
    <source>
        <dbReference type="ARBA" id="ARBA00023110"/>
    </source>
</evidence>
<dbReference type="PROSITE" id="PS50059">
    <property type="entry name" value="FKBP_PPIASE"/>
    <property type="match status" value="1"/>
</dbReference>
<dbReference type="RefSeq" id="XP_002680624.1">
    <property type="nucleotide sequence ID" value="XM_002680578.1"/>
</dbReference>
<evidence type="ECO:0000256" key="1">
    <source>
        <dbReference type="ARBA" id="ARBA00000971"/>
    </source>
</evidence>
<dbReference type="SUPFAM" id="SSF54534">
    <property type="entry name" value="FKBP-like"/>
    <property type="match status" value="2"/>
</dbReference>
<proteinExistence type="predicted"/>
<dbReference type="InterPro" id="IPR050754">
    <property type="entry name" value="FKBP4/5/8-like"/>
</dbReference>
<evidence type="ECO:0000256" key="6">
    <source>
        <dbReference type="ARBA" id="ARBA00023235"/>
    </source>
</evidence>
<dbReference type="PROSITE" id="PS50005">
    <property type="entry name" value="TPR"/>
    <property type="match status" value="1"/>
</dbReference>
<reference evidence="10 11" key="1">
    <citation type="journal article" date="2010" name="Cell">
        <title>The genome of Naegleria gruberi illuminates early eukaryotic versatility.</title>
        <authorList>
            <person name="Fritz-Laylin L.K."/>
            <person name="Prochnik S.E."/>
            <person name="Ginger M.L."/>
            <person name="Dacks J.B."/>
            <person name="Carpenter M.L."/>
            <person name="Field M.C."/>
            <person name="Kuo A."/>
            <person name="Paredez A."/>
            <person name="Chapman J."/>
            <person name="Pham J."/>
            <person name="Shu S."/>
            <person name="Neupane R."/>
            <person name="Cipriano M."/>
            <person name="Mancuso J."/>
            <person name="Tu H."/>
            <person name="Salamov A."/>
            <person name="Lindquist E."/>
            <person name="Shapiro H."/>
            <person name="Lucas S."/>
            <person name="Grigoriev I.V."/>
            <person name="Cande W.Z."/>
            <person name="Fulton C."/>
            <person name="Rokhsar D.S."/>
            <person name="Dawson S.C."/>
        </authorList>
    </citation>
    <scope>NUCLEOTIDE SEQUENCE [LARGE SCALE GENOMIC DNA]</scope>
    <source>
        <strain evidence="10 11">NEG-M</strain>
    </source>
</reference>
<dbReference type="OrthoDB" id="433738at2759"/>
<evidence type="ECO:0000313" key="11">
    <source>
        <dbReference type="Proteomes" id="UP000006671"/>
    </source>
</evidence>
<dbReference type="Gene3D" id="1.25.40.10">
    <property type="entry name" value="Tetratricopeptide repeat domain"/>
    <property type="match status" value="1"/>
</dbReference>
<accession>D2V5Y5</accession>
<keyword evidence="4 8" id="KW-0802">TPR repeat</keyword>
<evidence type="ECO:0000256" key="8">
    <source>
        <dbReference type="PROSITE-ProRule" id="PRU00339"/>
    </source>
</evidence>
<sequence length="426" mass="48222">MSSEDIVMNDQSIVDVLGDGGIIKKILRFAPEDQVDTPPSGSEVTVHYHGTLASNGNKFDSSRDRNEPFKFKIGEGQVIKGWDEGVATMKRGELALFTLKPEYAYGKSGSPPSIPPNSTLNFEVELLDFNDEMEVTQGITKKVLSKGEGWRNAEEEGATAVCNYKIYEGEQVLEQRDNVTLVFGDENVVGFVEDAVGSMKLNEKAIFTVTHFRPCKYLEYTGHTAEFKKVFETELIKGTHTVKMEVTVTAIENEKNAWEIEALEKLNLAESKKEQGNELFKKNRLELAKKRYERALRFIEDEKPDDEPEDQKKKRAQIISSCHSNLGAIYVKQSNWKFAIDECNKVLDVDRENIKAYYRKAQSYQSLGELEESKTTLEQCVEVCANVTEETQIQLLASAKSFLVKINNAIAEQTKKEKAMFNKMFQ</sequence>
<feature type="repeat" description="TPR" evidence="8">
    <location>
        <begin position="320"/>
        <end position="353"/>
    </location>
</feature>
<dbReference type="Proteomes" id="UP000006671">
    <property type="component" value="Unassembled WGS sequence"/>
</dbReference>
<dbReference type="eggNOG" id="KOG0543">
    <property type="taxonomic scope" value="Eukaryota"/>
</dbReference>
<evidence type="ECO:0000256" key="2">
    <source>
        <dbReference type="ARBA" id="ARBA00013194"/>
    </source>
</evidence>
<dbReference type="KEGG" id="ngr:NAEGRDRAFT_78715"/>
<dbReference type="EC" id="5.2.1.8" evidence="2 7"/>
<dbReference type="AlphaFoldDB" id="D2V5Y5"/>
<dbReference type="Gene3D" id="3.10.50.40">
    <property type="match status" value="2"/>
</dbReference>
<dbReference type="GO" id="GO:0003755">
    <property type="term" value="F:peptidyl-prolyl cis-trans isomerase activity"/>
    <property type="evidence" value="ECO:0007669"/>
    <property type="project" value="UniProtKB-KW"/>
</dbReference>
<dbReference type="PANTHER" id="PTHR46512">
    <property type="entry name" value="PEPTIDYLPROLYL ISOMERASE"/>
    <property type="match status" value="1"/>
</dbReference>
<name>D2V5Y5_NAEGR</name>
<dbReference type="VEuPathDB" id="AmoebaDB:NAEGRDRAFT_78715"/>
<dbReference type="InterPro" id="IPR011990">
    <property type="entry name" value="TPR-like_helical_dom_sf"/>
</dbReference>
<dbReference type="InParanoid" id="D2V5Y5"/>
<evidence type="ECO:0000256" key="3">
    <source>
        <dbReference type="ARBA" id="ARBA00022737"/>
    </source>
</evidence>
<protein>
    <recommendedName>
        <fullName evidence="2 7">peptidylprolyl isomerase</fullName>
        <ecNumber evidence="2 7">5.2.1.8</ecNumber>
    </recommendedName>
</protein>
<feature type="domain" description="PPIase FKBP-type" evidence="9">
    <location>
        <begin position="41"/>
        <end position="130"/>
    </location>
</feature>
<dbReference type="SMART" id="SM00028">
    <property type="entry name" value="TPR"/>
    <property type="match status" value="3"/>
</dbReference>
<keyword evidence="5 7" id="KW-0697">Rotamase</keyword>
<dbReference type="InterPro" id="IPR001179">
    <property type="entry name" value="PPIase_FKBP_dom"/>
</dbReference>
<dbReference type="FunFam" id="3.10.50.40:FF:000025">
    <property type="entry name" value="Peptidylprolyl isomerase"/>
    <property type="match status" value="1"/>
</dbReference>
<dbReference type="InterPro" id="IPR019734">
    <property type="entry name" value="TPR_rpt"/>
</dbReference>
<dbReference type="STRING" id="5762.D2V5Y5"/>